<organism evidence="4 5">
    <name type="scientific">Prescottella agglutinans</name>
    <dbReference type="NCBI Taxonomy" id="1644129"/>
    <lineage>
        <taxon>Bacteria</taxon>
        <taxon>Bacillati</taxon>
        <taxon>Actinomycetota</taxon>
        <taxon>Actinomycetes</taxon>
        <taxon>Mycobacteriales</taxon>
        <taxon>Nocardiaceae</taxon>
        <taxon>Prescottella</taxon>
    </lineage>
</organism>
<dbReference type="EMBL" id="RKLP01000011">
    <property type="protein sequence ID" value="RVW07755.1"/>
    <property type="molecule type" value="Genomic_DNA"/>
</dbReference>
<dbReference type="Gene3D" id="3.30.70.1880">
    <property type="entry name" value="Protein of unknown function DUF881"/>
    <property type="match status" value="1"/>
</dbReference>
<protein>
    <submittedName>
        <fullName evidence="4">DUF881 domain-containing protein</fullName>
    </submittedName>
</protein>
<dbReference type="PANTHER" id="PTHR37313:SF4">
    <property type="entry name" value="CONSERVED MEMBRANE PROTEIN-RELATED"/>
    <property type="match status" value="1"/>
</dbReference>
<evidence type="ECO:0000313" key="4">
    <source>
        <dbReference type="EMBL" id="RVW07755.1"/>
    </source>
</evidence>
<dbReference type="Proteomes" id="UP000286208">
    <property type="component" value="Unassembled WGS sequence"/>
</dbReference>
<feature type="transmembrane region" description="Helical" evidence="3">
    <location>
        <begin position="22"/>
        <end position="41"/>
    </location>
</feature>
<dbReference type="OrthoDB" id="3214641at2"/>
<keyword evidence="3" id="KW-0472">Membrane</keyword>
<evidence type="ECO:0000313" key="5">
    <source>
        <dbReference type="Proteomes" id="UP000286208"/>
    </source>
</evidence>
<evidence type="ECO:0000256" key="3">
    <source>
        <dbReference type="SAM" id="Phobius"/>
    </source>
</evidence>
<evidence type="ECO:0000256" key="1">
    <source>
        <dbReference type="ARBA" id="ARBA00009108"/>
    </source>
</evidence>
<dbReference type="AlphaFoldDB" id="A0A438BAB3"/>
<comment type="similarity">
    <text evidence="1">Belongs to the UPF0749 family.</text>
</comment>
<dbReference type="InterPro" id="IPR010273">
    <property type="entry name" value="DUF881"/>
</dbReference>
<keyword evidence="5" id="KW-1185">Reference proteome</keyword>
<reference evidence="4 5" key="1">
    <citation type="submission" date="2018-11" db="EMBL/GenBank/DDBJ databases">
        <title>Rhodococcus spongicola sp. nov. and Rhodococcus xishaensis sp. nov. from marine sponges.</title>
        <authorList>
            <person name="Li L."/>
            <person name="Lin H.W."/>
        </authorList>
    </citation>
    <scope>NUCLEOTIDE SEQUENCE [LARGE SCALE GENOMIC DNA]</scope>
    <source>
        <strain evidence="4 5">CCTCC AB2014297</strain>
    </source>
</reference>
<keyword evidence="3" id="KW-0812">Transmembrane</keyword>
<proteinExistence type="inferred from homology"/>
<gene>
    <name evidence="4" type="ORF">EGT67_20180</name>
</gene>
<sequence length="261" mass="28034">MWKWWSRVPDVETEPQGSNPRFGFWSIAVLVVCLVAGLLLATTREVSHGNELRAADSTRLSDLVRRAQVDVDNAAATRDELAAEVEELQENAAGTDTRVADALADSRQLADAAGLTPLSGPGIVVTLTDAPRDADGKYPAGASPDDLVVHQQDVQSVLNALWTGGAEAIAMQDQRIVNTSAPRCIGNTLLLHGRTYSPPYVVTAIGDPARLAATLANEPGIRMFKQYAVRYGLGYTQQESERLAVPAYTGQLHTEYAQPVA</sequence>
<dbReference type="GO" id="GO:0005886">
    <property type="term" value="C:plasma membrane"/>
    <property type="evidence" value="ECO:0007669"/>
    <property type="project" value="TreeGrafter"/>
</dbReference>
<comment type="caution">
    <text evidence="4">The sequence shown here is derived from an EMBL/GenBank/DDBJ whole genome shotgun (WGS) entry which is preliminary data.</text>
</comment>
<dbReference type="Pfam" id="PF05949">
    <property type="entry name" value="DUF881"/>
    <property type="match status" value="1"/>
</dbReference>
<keyword evidence="3" id="KW-1133">Transmembrane helix</keyword>
<keyword evidence="2" id="KW-0175">Coiled coil</keyword>
<name>A0A438BAB3_9NOCA</name>
<evidence type="ECO:0000256" key="2">
    <source>
        <dbReference type="SAM" id="Coils"/>
    </source>
</evidence>
<accession>A0A438BAB3</accession>
<feature type="coiled-coil region" evidence="2">
    <location>
        <begin position="64"/>
        <end position="98"/>
    </location>
</feature>
<dbReference type="PANTHER" id="PTHR37313">
    <property type="entry name" value="UPF0749 PROTEIN RV1825"/>
    <property type="match status" value="1"/>
</dbReference>